<evidence type="ECO:0000256" key="1">
    <source>
        <dbReference type="SAM" id="Phobius"/>
    </source>
</evidence>
<feature type="domain" description="CAAX prenyl protease 2/Lysostaphin resistance protein A-like" evidence="2">
    <location>
        <begin position="137"/>
        <end position="224"/>
    </location>
</feature>
<keyword evidence="3" id="KW-0645">Protease</keyword>
<dbReference type="Proteomes" id="UP000295244">
    <property type="component" value="Unassembled WGS sequence"/>
</dbReference>
<feature type="transmembrane region" description="Helical" evidence="1">
    <location>
        <begin position="21"/>
        <end position="44"/>
    </location>
</feature>
<dbReference type="EMBL" id="SKBU01000028">
    <property type="protein sequence ID" value="TCJ15134.1"/>
    <property type="molecule type" value="Genomic_DNA"/>
</dbReference>
<keyword evidence="1" id="KW-1133">Transmembrane helix</keyword>
<feature type="transmembrane region" description="Helical" evidence="1">
    <location>
        <begin position="159"/>
        <end position="183"/>
    </location>
</feature>
<dbReference type="PANTHER" id="PTHR39430">
    <property type="entry name" value="MEMBRANE-ASSOCIATED PROTEASE-RELATED"/>
    <property type="match status" value="1"/>
</dbReference>
<feature type="transmembrane region" description="Helical" evidence="1">
    <location>
        <begin position="128"/>
        <end position="147"/>
    </location>
</feature>
<comment type="caution">
    <text evidence="3">The sequence shown here is derived from an EMBL/GenBank/DDBJ whole genome shotgun (WGS) entry which is preliminary data.</text>
</comment>
<dbReference type="OrthoDB" id="193898at2"/>
<feature type="transmembrane region" description="Helical" evidence="1">
    <location>
        <begin position="56"/>
        <end position="76"/>
    </location>
</feature>
<keyword evidence="1" id="KW-0812">Transmembrane</keyword>
<feature type="transmembrane region" description="Helical" evidence="1">
    <location>
        <begin position="265"/>
        <end position="285"/>
    </location>
</feature>
<feature type="transmembrane region" description="Helical" evidence="1">
    <location>
        <begin position="97"/>
        <end position="116"/>
    </location>
</feature>
<dbReference type="AlphaFoldDB" id="A0A4R1BDL4"/>
<keyword evidence="3" id="KW-0378">Hydrolase</keyword>
<dbReference type="GO" id="GO:0080120">
    <property type="term" value="P:CAAX-box protein maturation"/>
    <property type="evidence" value="ECO:0007669"/>
    <property type="project" value="UniProtKB-ARBA"/>
</dbReference>
<name>A0A4R1BDL4_9ACTN</name>
<dbReference type="RefSeq" id="WP_132692577.1">
    <property type="nucleotide sequence ID" value="NZ_SKBU01000028.1"/>
</dbReference>
<evidence type="ECO:0000313" key="4">
    <source>
        <dbReference type="Proteomes" id="UP000295244"/>
    </source>
</evidence>
<dbReference type="InterPro" id="IPR003675">
    <property type="entry name" value="Rce1/LyrA-like_dom"/>
</dbReference>
<organism evidence="3 4">
    <name type="scientific">Rubrobacter taiwanensis</name>
    <dbReference type="NCBI Taxonomy" id="185139"/>
    <lineage>
        <taxon>Bacteria</taxon>
        <taxon>Bacillati</taxon>
        <taxon>Actinomycetota</taxon>
        <taxon>Rubrobacteria</taxon>
        <taxon>Rubrobacterales</taxon>
        <taxon>Rubrobacteraceae</taxon>
        <taxon>Rubrobacter</taxon>
    </lineage>
</organism>
<keyword evidence="3" id="KW-0482">Metalloprotease</keyword>
<sequence>MKLQSLQSISATRSSGILHPLLRSFLYLTAYTLTMLALSAAALLPLSEHPVAANSALSGAALAAILILTYLFRRFLDQRSLASLGLSRARALRRTARGLLIGGALISIPIAPQIAAGNMVLGKSALDTATLVWGTGIFVWLAFSAMSEEVVSRGYLLQNLSAGSTVPLGILGSSSIFALLHLANPNVSLIAVVNIFLAGAFFCLYYLLEGTLWGPFGAHLAWNFAQGYIWGLPVSGITVFEQNSILNLEPQGPTWLTGGAFGPEGGFAVTLTLLAASALALLALYRRARASAES</sequence>
<keyword evidence="1" id="KW-0472">Membrane</keyword>
<keyword evidence="4" id="KW-1185">Reference proteome</keyword>
<dbReference type="GO" id="GO:0006508">
    <property type="term" value="P:proteolysis"/>
    <property type="evidence" value="ECO:0007669"/>
    <property type="project" value="UniProtKB-KW"/>
</dbReference>
<proteinExistence type="predicted"/>
<evidence type="ECO:0000313" key="3">
    <source>
        <dbReference type="EMBL" id="TCJ15134.1"/>
    </source>
</evidence>
<accession>A0A4R1BDL4</accession>
<dbReference type="PANTHER" id="PTHR39430:SF1">
    <property type="entry name" value="PROTEASE"/>
    <property type="match status" value="1"/>
</dbReference>
<dbReference type="GO" id="GO:0008237">
    <property type="term" value="F:metallopeptidase activity"/>
    <property type="evidence" value="ECO:0007669"/>
    <property type="project" value="UniProtKB-KW"/>
</dbReference>
<dbReference type="GO" id="GO:0004175">
    <property type="term" value="F:endopeptidase activity"/>
    <property type="evidence" value="ECO:0007669"/>
    <property type="project" value="UniProtKB-ARBA"/>
</dbReference>
<gene>
    <name evidence="3" type="ORF">E0L93_13335</name>
</gene>
<evidence type="ECO:0000259" key="2">
    <source>
        <dbReference type="Pfam" id="PF02517"/>
    </source>
</evidence>
<feature type="transmembrane region" description="Helical" evidence="1">
    <location>
        <begin position="189"/>
        <end position="208"/>
    </location>
</feature>
<protein>
    <submittedName>
        <fullName evidence="3">CPBP family intramembrane metalloprotease</fullName>
    </submittedName>
</protein>
<reference evidence="3 4" key="1">
    <citation type="submission" date="2019-03" db="EMBL/GenBank/DDBJ databases">
        <title>Whole genome sequence of a novel Rubrobacter taiwanensis strain, isolated from Yellowstone National Park.</title>
        <authorList>
            <person name="Freed S."/>
            <person name="Ramaley R.F."/>
            <person name="Kyndt J.A."/>
        </authorList>
    </citation>
    <scope>NUCLEOTIDE SEQUENCE [LARGE SCALE GENOMIC DNA]</scope>
    <source>
        <strain evidence="3 4">Yellowstone</strain>
    </source>
</reference>
<dbReference type="Pfam" id="PF02517">
    <property type="entry name" value="Rce1-like"/>
    <property type="match status" value="1"/>
</dbReference>
<feature type="transmembrane region" description="Helical" evidence="1">
    <location>
        <begin position="220"/>
        <end position="240"/>
    </location>
</feature>